<dbReference type="EMBL" id="JARBJD010000175">
    <property type="protein sequence ID" value="KAK2948515.1"/>
    <property type="molecule type" value="Genomic_DNA"/>
</dbReference>
<accession>A0ABQ9XB16</accession>
<gene>
    <name evidence="3" type="ORF">BLNAU_16584</name>
</gene>
<dbReference type="PANTHER" id="PTHR47718:SF3">
    <property type="entry name" value="PROTEIN FAR1-RELATED SEQUENCE 5-LIKE"/>
    <property type="match status" value="1"/>
</dbReference>
<dbReference type="PANTHER" id="PTHR47718">
    <property type="entry name" value="OS01G0519700 PROTEIN"/>
    <property type="match status" value="1"/>
</dbReference>
<dbReference type="InterPro" id="IPR018289">
    <property type="entry name" value="MULE_transposase_dom"/>
</dbReference>
<dbReference type="Pfam" id="PF10551">
    <property type="entry name" value="MULE"/>
    <property type="match status" value="1"/>
</dbReference>
<feature type="compositionally biased region" description="Basic and acidic residues" evidence="1">
    <location>
        <begin position="180"/>
        <end position="195"/>
    </location>
</feature>
<feature type="region of interest" description="Disordered" evidence="1">
    <location>
        <begin position="176"/>
        <end position="198"/>
    </location>
</feature>
<organism evidence="3 4">
    <name type="scientific">Blattamonas nauphoetae</name>
    <dbReference type="NCBI Taxonomy" id="2049346"/>
    <lineage>
        <taxon>Eukaryota</taxon>
        <taxon>Metamonada</taxon>
        <taxon>Preaxostyla</taxon>
        <taxon>Oxymonadida</taxon>
        <taxon>Blattamonas</taxon>
    </lineage>
</organism>
<evidence type="ECO:0000259" key="2">
    <source>
        <dbReference type="Pfam" id="PF10551"/>
    </source>
</evidence>
<name>A0ABQ9XB16_9EUKA</name>
<sequence length="231" mass="26339">MIVMDATYNTKKNGYHLVQIAGKHSIGRYFGIGYVLILSEKTEDYRWILHQLSLRVGGLEQTYGILTDADAAMAAAIRAACPTKKHLLCRWHIQRNVEAHLRTSLQTYPEREDITTLIMSQWYKLVEHDDSTSFPMAKAAFLDSLDVIRCPKTTHSNFTYTPGLAPVWDKRHKPAAKLAPEQKSKKVKKTSRETTKAMTPWAEQVIKLSKMTKTRQDQKHGRTIVGDIDID</sequence>
<feature type="domain" description="MULE transposase" evidence="2">
    <location>
        <begin position="2"/>
        <end position="96"/>
    </location>
</feature>
<reference evidence="3 4" key="1">
    <citation type="journal article" date="2022" name="bioRxiv">
        <title>Genomics of Preaxostyla Flagellates Illuminates Evolutionary Transitions and the Path Towards Mitochondrial Loss.</title>
        <authorList>
            <person name="Novak L.V.F."/>
            <person name="Treitli S.C."/>
            <person name="Pyrih J."/>
            <person name="Halakuc P."/>
            <person name="Pipaliya S.V."/>
            <person name="Vacek V."/>
            <person name="Brzon O."/>
            <person name="Soukal P."/>
            <person name="Eme L."/>
            <person name="Dacks J.B."/>
            <person name="Karnkowska A."/>
            <person name="Elias M."/>
            <person name="Hampl V."/>
        </authorList>
    </citation>
    <scope>NUCLEOTIDE SEQUENCE [LARGE SCALE GENOMIC DNA]</scope>
    <source>
        <strain evidence="3">NAU3</strain>
        <tissue evidence="3">Gut</tissue>
    </source>
</reference>
<evidence type="ECO:0000313" key="3">
    <source>
        <dbReference type="EMBL" id="KAK2948515.1"/>
    </source>
</evidence>
<proteinExistence type="predicted"/>
<comment type="caution">
    <text evidence="3">The sequence shown here is derived from an EMBL/GenBank/DDBJ whole genome shotgun (WGS) entry which is preliminary data.</text>
</comment>
<evidence type="ECO:0000313" key="4">
    <source>
        <dbReference type="Proteomes" id="UP001281761"/>
    </source>
</evidence>
<protein>
    <submittedName>
        <fullName evidence="3">MULE transposase domain containing protein</fullName>
    </submittedName>
</protein>
<keyword evidence="4" id="KW-1185">Reference proteome</keyword>
<evidence type="ECO:0000256" key="1">
    <source>
        <dbReference type="SAM" id="MobiDB-lite"/>
    </source>
</evidence>
<dbReference type="Proteomes" id="UP001281761">
    <property type="component" value="Unassembled WGS sequence"/>
</dbReference>